<accession>A0A5B7FC08</accession>
<evidence type="ECO:0000256" key="1">
    <source>
        <dbReference type="SAM" id="MobiDB-lite"/>
    </source>
</evidence>
<gene>
    <name evidence="2" type="ORF">E2C01_038359</name>
</gene>
<evidence type="ECO:0000313" key="2">
    <source>
        <dbReference type="EMBL" id="MPC44681.1"/>
    </source>
</evidence>
<protein>
    <submittedName>
        <fullName evidence="2">Uncharacterized protein</fullName>
    </submittedName>
</protein>
<feature type="region of interest" description="Disordered" evidence="1">
    <location>
        <begin position="134"/>
        <end position="173"/>
    </location>
</feature>
<proteinExistence type="predicted"/>
<name>A0A5B7FC08_PORTR</name>
<dbReference type="AlphaFoldDB" id="A0A5B7FC08"/>
<organism evidence="2 3">
    <name type="scientific">Portunus trituberculatus</name>
    <name type="common">Swimming crab</name>
    <name type="synonym">Neptunus trituberculatus</name>
    <dbReference type="NCBI Taxonomy" id="210409"/>
    <lineage>
        <taxon>Eukaryota</taxon>
        <taxon>Metazoa</taxon>
        <taxon>Ecdysozoa</taxon>
        <taxon>Arthropoda</taxon>
        <taxon>Crustacea</taxon>
        <taxon>Multicrustacea</taxon>
        <taxon>Malacostraca</taxon>
        <taxon>Eumalacostraca</taxon>
        <taxon>Eucarida</taxon>
        <taxon>Decapoda</taxon>
        <taxon>Pleocyemata</taxon>
        <taxon>Brachyura</taxon>
        <taxon>Eubrachyura</taxon>
        <taxon>Portunoidea</taxon>
        <taxon>Portunidae</taxon>
        <taxon>Portuninae</taxon>
        <taxon>Portunus</taxon>
    </lineage>
</organism>
<evidence type="ECO:0000313" key="3">
    <source>
        <dbReference type="Proteomes" id="UP000324222"/>
    </source>
</evidence>
<dbReference type="Proteomes" id="UP000324222">
    <property type="component" value="Unassembled WGS sequence"/>
</dbReference>
<reference evidence="2 3" key="1">
    <citation type="submission" date="2019-05" db="EMBL/GenBank/DDBJ databases">
        <title>Another draft genome of Portunus trituberculatus and its Hox gene families provides insights of decapod evolution.</title>
        <authorList>
            <person name="Jeong J.-H."/>
            <person name="Song I."/>
            <person name="Kim S."/>
            <person name="Choi T."/>
            <person name="Kim D."/>
            <person name="Ryu S."/>
            <person name="Kim W."/>
        </authorList>
    </citation>
    <scope>NUCLEOTIDE SEQUENCE [LARGE SCALE GENOMIC DNA]</scope>
    <source>
        <tissue evidence="2">Muscle</tissue>
    </source>
</reference>
<dbReference type="EMBL" id="VSRR010006392">
    <property type="protein sequence ID" value="MPC44681.1"/>
    <property type="molecule type" value="Genomic_DNA"/>
</dbReference>
<comment type="caution">
    <text evidence="2">The sequence shown here is derived from an EMBL/GenBank/DDBJ whole genome shotgun (WGS) entry which is preliminary data.</text>
</comment>
<keyword evidence="3" id="KW-1185">Reference proteome</keyword>
<sequence length="173" mass="19005">MQENAILMTTAAQVTSHNWRRGEGGCQGAIVYSHFLFLSVATADKIEELRVVAAAVVLVVVSEGYLCDAPSWPPTPPPLICGGRRREEKRKSTLGAHKRPNDIQSLLIPGTDRKISEMWLCALDLPSAWKPLPRVKKPKLHSDRGQDSNHMLGDPSDPKASMVPLYHGGPTYT</sequence>